<dbReference type="PANTHER" id="PTHR33931:SF2">
    <property type="entry name" value="HOLIN-LIKE PROTEIN CIDA"/>
    <property type="match status" value="1"/>
</dbReference>
<proteinExistence type="predicted"/>
<feature type="transmembrane region" description="Helical" evidence="6">
    <location>
        <begin position="59"/>
        <end position="79"/>
    </location>
</feature>
<keyword evidence="2" id="KW-1003">Cell membrane</keyword>
<dbReference type="PANTHER" id="PTHR33931">
    <property type="entry name" value="HOLIN-LIKE PROTEIN CIDA-RELATED"/>
    <property type="match status" value="1"/>
</dbReference>
<dbReference type="Proteomes" id="UP000262939">
    <property type="component" value="Unassembled WGS sequence"/>
</dbReference>
<dbReference type="AlphaFoldDB" id="A0A372LEW7"/>
<keyword evidence="8" id="KW-1185">Reference proteome</keyword>
<evidence type="ECO:0000256" key="3">
    <source>
        <dbReference type="ARBA" id="ARBA00022692"/>
    </source>
</evidence>
<evidence type="ECO:0000256" key="2">
    <source>
        <dbReference type="ARBA" id="ARBA00022475"/>
    </source>
</evidence>
<dbReference type="NCBIfam" id="NF002460">
    <property type="entry name" value="PRK01658.1"/>
    <property type="match status" value="1"/>
</dbReference>
<keyword evidence="5 6" id="KW-0472">Membrane</keyword>
<comment type="caution">
    <text evidence="7">The sequence shown here is derived from an EMBL/GenBank/DDBJ whole genome shotgun (WGS) entry which is preliminary data.</text>
</comment>
<reference evidence="7 8" key="1">
    <citation type="submission" date="2018-08" db="EMBL/GenBank/DDBJ databases">
        <title>Bacillus chawlae sp. nov., Bacillus glennii sp. nov., and Bacillus saganii sp. nov. Isolated from the Vehicle Assembly Building at Kennedy Space Center where the Viking Spacecraft were Assembled.</title>
        <authorList>
            <person name="Seuylemezian A."/>
            <person name="Vaishampayan P."/>
        </authorList>
    </citation>
    <scope>NUCLEOTIDE SEQUENCE [LARGE SCALE GENOMIC DNA]</scope>
    <source>
        <strain evidence="7 8">V44-8</strain>
    </source>
</reference>
<feature type="transmembrane region" description="Helical" evidence="6">
    <location>
        <begin position="29"/>
        <end position="47"/>
    </location>
</feature>
<evidence type="ECO:0000313" key="7">
    <source>
        <dbReference type="EMBL" id="RFU64863.1"/>
    </source>
</evidence>
<name>A0A372LEW7_9BACI</name>
<dbReference type="InterPro" id="IPR005538">
    <property type="entry name" value="LrgA/CidA"/>
</dbReference>
<comment type="subcellular location">
    <subcellularLocation>
        <location evidence="1">Cell membrane</location>
        <topology evidence="1">Multi-pass membrane protein</topology>
    </subcellularLocation>
</comment>
<accession>A0A372LEW7</accession>
<organism evidence="7 8">
    <name type="scientific">Peribacillus glennii</name>
    <dbReference type="NCBI Taxonomy" id="2303991"/>
    <lineage>
        <taxon>Bacteria</taxon>
        <taxon>Bacillati</taxon>
        <taxon>Bacillota</taxon>
        <taxon>Bacilli</taxon>
        <taxon>Bacillales</taxon>
        <taxon>Bacillaceae</taxon>
        <taxon>Peribacillus</taxon>
    </lineage>
</organism>
<evidence type="ECO:0000256" key="5">
    <source>
        <dbReference type="ARBA" id="ARBA00023136"/>
    </source>
</evidence>
<evidence type="ECO:0000256" key="1">
    <source>
        <dbReference type="ARBA" id="ARBA00004651"/>
    </source>
</evidence>
<protein>
    <submittedName>
        <fullName evidence="7">CidA/LrgA family holin-like protein</fullName>
    </submittedName>
</protein>
<gene>
    <name evidence="7" type="ORF">D0466_02775</name>
</gene>
<dbReference type="RefSeq" id="WP_117321039.1">
    <property type="nucleotide sequence ID" value="NZ_QVTD01000003.1"/>
</dbReference>
<evidence type="ECO:0000313" key="8">
    <source>
        <dbReference type="Proteomes" id="UP000262939"/>
    </source>
</evidence>
<dbReference type="Pfam" id="PF03788">
    <property type="entry name" value="LrgA"/>
    <property type="match status" value="1"/>
</dbReference>
<feature type="transmembrane region" description="Helical" evidence="6">
    <location>
        <begin position="5"/>
        <end position="23"/>
    </location>
</feature>
<dbReference type="OrthoDB" id="3176438at2"/>
<dbReference type="EMBL" id="QVTD01000003">
    <property type="protein sequence ID" value="RFU64863.1"/>
    <property type="molecule type" value="Genomic_DNA"/>
</dbReference>
<evidence type="ECO:0000256" key="6">
    <source>
        <dbReference type="SAM" id="Phobius"/>
    </source>
</evidence>
<keyword evidence="4 6" id="KW-1133">Transmembrane helix</keyword>
<feature type="transmembrane region" description="Helical" evidence="6">
    <location>
        <begin position="91"/>
        <end position="109"/>
    </location>
</feature>
<dbReference type="GO" id="GO:0005886">
    <property type="term" value="C:plasma membrane"/>
    <property type="evidence" value="ECO:0007669"/>
    <property type="project" value="UniProtKB-SubCell"/>
</dbReference>
<keyword evidence="3 6" id="KW-0812">Transmembrane</keyword>
<evidence type="ECO:0000256" key="4">
    <source>
        <dbReference type="ARBA" id="ARBA00022989"/>
    </source>
</evidence>
<sequence length="122" mass="13660">MKIGIIILQILFIHIFLFFGAVIKQLLQIPIPASMIGLLLLLAALMLKIVKLEWLERGANWLLSELLLFFIPSAVGIVNYDEILSWQGAEAVLLIGISTFIVMGTTAFVSEKLDHKERRGAR</sequence>